<keyword evidence="1" id="KW-0812">Transmembrane</keyword>
<feature type="transmembrane region" description="Helical" evidence="1">
    <location>
        <begin position="80"/>
        <end position="97"/>
    </location>
</feature>
<proteinExistence type="predicted"/>
<reference evidence="2" key="1">
    <citation type="submission" date="2023-07" db="EMBL/GenBank/DDBJ databases">
        <title>Genomic Encyclopedia of Type Strains, Phase IV (KMG-IV): sequencing the most valuable type-strain genomes for metagenomic binning, comparative biology and taxonomic classification.</title>
        <authorList>
            <person name="Goeker M."/>
        </authorList>
    </citation>
    <scope>NUCLEOTIDE SEQUENCE</scope>
    <source>
        <strain evidence="2">DSM 23947</strain>
    </source>
</reference>
<dbReference type="Pfam" id="PF10864">
    <property type="entry name" value="DUF2663"/>
    <property type="match status" value="1"/>
</dbReference>
<evidence type="ECO:0000313" key="3">
    <source>
        <dbReference type="Proteomes" id="UP001237207"/>
    </source>
</evidence>
<keyword evidence="1" id="KW-1133">Transmembrane helix</keyword>
<dbReference type="RefSeq" id="WP_307255713.1">
    <property type="nucleotide sequence ID" value="NZ_JAUSUC010000001.1"/>
</dbReference>
<gene>
    <name evidence="2" type="ORF">J2S13_000120</name>
</gene>
<dbReference type="EMBL" id="JAUSUC010000001">
    <property type="protein sequence ID" value="MDQ0213726.1"/>
    <property type="molecule type" value="Genomic_DNA"/>
</dbReference>
<evidence type="ECO:0008006" key="4">
    <source>
        <dbReference type="Google" id="ProtNLM"/>
    </source>
</evidence>
<keyword evidence="3" id="KW-1185">Reference proteome</keyword>
<sequence>MDPKLVHFNNGTDQATKQMLQALIDRKRKFEQLNKRYTITMWVTVFFCFFYMYMLYKTIIKPYSYSFFDIFSSAVRRSDMFLLFIVAVALFGIMKIWKDQKDKAEDEFHALRCEIIDRSKDLWKNEAWAKRHQLFEFMKKDYGINLYHESK</sequence>
<dbReference type="AlphaFoldDB" id="A0AAJ1T1V6"/>
<name>A0AAJ1T1V6_9BACI</name>
<organism evidence="2 3">
    <name type="scientific">Oikeobacillus pervagus</name>
    <dbReference type="NCBI Taxonomy" id="1325931"/>
    <lineage>
        <taxon>Bacteria</taxon>
        <taxon>Bacillati</taxon>
        <taxon>Bacillota</taxon>
        <taxon>Bacilli</taxon>
        <taxon>Bacillales</taxon>
        <taxon>Bacillaceae</taxon>
        <taxon>Oikeobacillus</taxon>
    </lineage>
</organism>
<protein>
    <recommendedName>
        <fullName evidence="4">DUF2663 family protein</fullName>
    </recommendedName>
</protein>
<evidence type="ECO:0000313" key="2">
    <source>
        <dbReference type="EMBL" id="MDQ0213726.1"/>
    </source>
</evidence>
<dbReference type="Proteomes" id="UP001237207">
    <property type="component" value="Unassembled WGS sequence"/>
</dbReference>
<comment type="caution">
    <text evidence="2">The sequence shown here is derived from an EMBL/GenBank/DDBJ whole genome shotgun (WGS) entry which is preliminary data.</text>
</comment>
<accession>A0AAJ1T1V6</accession>
<keyword evidence="1" id="KW-0472">Membrane</keyword>
<dbReference type="InterPro" id="IPR020210">
    <property type="entry name" value="Uncharacterised_YpbF_TM"/>
</dbReference>
<feature type="transmembrane region" description="Helical" evidence="1">
    <location>
        <begin position="37"/>
        <end position="60"/>
    </location>
</feature>
<evidence type="ECO:0000256" key="1">
    <source>
        <dbReference type="SAM" id="Phobius"/>
    </source>
</evidence>